<evidence type="ECO:0000256" key="1">
    <source>
        <dbReference type="ARBA" id="ARBA00004123"/>
    </source>
</evidence>
<dbReference type="EnsemblMetazoa" id="SSS_3876s_mrna">
    <property type="protein sequence ID" value="KAF7488202.1"/>
    <property type="gene ID" value="SSS_3876"/>
</dbReference>
<feature type="compositionally biased region" description="Polar residues" evidence="10">
    <location>
        <begin position="135"/>
        <end position="145"/>
    </location>
</feature>
<sequence length="365" mass="42931">MVVNNKNKYEMKHNLALFLGKISDDFVNWLFEYLFELKSNDKSKTNFPENEDENPPEKQLNEIVQEKDSNSQKLSHSSDNRNNRFEERSDKASKKRKSTEIVSENSRENKKRLISVIEKEKSDHSDQNHLRDIANEQSADTNNENQIDKDSKKILNRSQRIVKLDSKKDLNPQHCETKFYVTLEGVDDLYKSKENDSLFLMDEDLDPELMNEDLSSISQFPLNKKDNSIKDSNSNKIEKCRYWPSCLNGHCEFYHPTIKCNLFPHCRFGEKCLYIHPICKFDSLCARKDCPFTHSNSKRVFINHTINSSNNIIICKYFPKCVNPGCEFLHPKVTQTLIQSLKIKLTRLFFFSYKRFVISVQHVRH</sequence>
<proteinExistence type="inferred from homology"/>
<keyword evidence="6 9" id="KW-0863">Zinc-finger</keyword>
<dbReference type="GO" id="GO:0005737">
    <property type="term" value="C:cytoplasm"/>
    <property type="evidence" value="ECO:0007669"/>
    <property type="project" value="TreeGrafter"/>
</dbReference>
<feature type="zinc finger region" description="C3H1-type" evidence="9">
    <location>
        <begin position="250"/>
        <end position="279"/>
    </location>
</feature>
<comment type="similarity">
    <text evidence="2">Belongs to the ZC3H14 family.</text>
</comment>
<feature type="compositionally biased region" description="Basic and acidic residues" evidence="10">
    <location>
        <begin position="65"/>
        <end position="92"/>
    </location>
</feature>
<evidence type="ECO:0000313" key="14">
    <source>
        <dbReference type="Proteomes" id="UP000070412"/>
    </source>
</evidence>
<evidence type="ECO:0000256" key="8">
    <source>
        <dbReference type="ARBA" id="ARBA00023242"/>
    </source>
</evidence>
<evidence type="ECO:0000256" key="2">
    <source>
        <dbReference type="ARBA" id="ARBA00008423"/>
    </source>
</evidence>
<accession>A0A834V8H2</accession>
<organism evidence="12">
    <name type="scientific">Sarcoptes scabiei</name>
    <name type="common">Itch mite</name>
    <name type="synonym">Acarus scabiei</name>
    <dbReference type="NCBI Taxonomy" id="52283"/>
    <lineage>
        <taxon>Eukaryota</taxon>
        <taxon>Metazoa</taxon>
        <taxon>Ecdysozoa</taxon>
        <taxon>Arthropoda</taxon>
        <taxon>Chelicerata</taxon>
        <taxon>Arachnida</taxon>
        <taxon>Acari</taxon>
        <taxon>Acariformes</taxon>
        <taxon>Sarcoptiformes</taxon>
        <taxon>Astigmata</taxon>
        <taxon>Psoroptidia</taxon>
        <taxon>Sarcoptoidea</taxon>
        <taxon>Sarcoptidae</taxon>
        <taxon>Sarcoptinae</taxon>
        <taxon>Sarcoptes</taxon>
    </lineage>
</organism>
<evidence type="ECO:0000256" key="3">
    <source>
        <dbReference type="ARBA" id="ARBA00015071"/>
    </source>
</evidence>
<dbReference type="OrthoDB" id="5589010at2759"/>
<evidence type="ECO:0000256" key="6">
    <source>
        <dbReference type="ARBA" id="ARBA00022771"/>
    </source>
</evidence>
<dbReference type="PANTHER" id="PTHR14738:SF29">
    <property type="entry name" value="ZINC FINGER CCCH DOMAIN-CONTAINING PROTEIN 14"/>
    <property type="match status" value="1"/>
</dbReference>
<dbReference type="AlphaFoldDB" id="A0A834V8H2"/>
<dbReference type="InterPro" id="IPR040366">
    <property type="entry name" value="Nab2/ZC3H14"/>
</dbReference>
<feature type="domain" description="C3H1-type" evidence="11">
    <location>
        <begin position="250"/>
        <end position="279"/>
    </location>
</feature>
<feature type="region of interest" description="Disordered" evidence="10">
    <location>
        <begin position="65"/>
        <end position="107"/>
    </location>
</feature>
<feature type="region of interest" description="Disordered" evidence="10">
    <location>
        <begin position="134"/>
        <end position="154"/>
    </location>
</feature>
<evidence type="ECO:0000256" key="7">
    <source>
        <dbReference type="ARBA" id="ARBA00022833"/>
    </source>
</evidence>
<keyword evidence="4 9" id="KW-0479">Metal-binding</keyword>
<reference evidence="14" key="1">
    <citation type="journal article" date="2020" name="PLoS Negl. Trop. Dis.">
        <title>High-quality nuclear genome for Sarcoptes scabiei-A critical resource for a neglected parasite.</title>
        <authorList>
            <person name="Korhonen P.K."/>
            <person name="Gasser R.B."/>
            <person name="Ma G."/>
            <person name="Wang T."/>
            <person name="Stroehlein A.J."/>
            <person name="Young N.D."/>
            <person name="Ang C.S."/>
            <person name="Fernando D.D."/>
            <person name="Lu H.C."/>
            <person name="Taylor S."/>
            <person name="Reynolds S.L."/>
            <person name="Mofiz E."/>
            <person name="Najaraj S.H."/>
            <person name="Gowda H."/>
            <person name="Madugundu A."/>
            <person name="Renuse S."/>
            <person name="Holt D."/>
            <person name="Pandey A."/>
            <person name="Papenfuss A.T."/>
            <person name="Fischer K."/>
        </authorList>
    </citation>
    <scope>NUCLEOTIDE SEQUENCE [LARGE SCALE GENOMIC DNA]</scope>
</reference>
<protein>
    <recommendedName>
        <fullName evidence="3">Zinc finger CCCH domain-containing protein 14</fullName>
    </recommendedName>
</protein>
<evidence type="ECO:0000256" key="9">
    <source>
        <dbReference type="PROSITE-ProRule" id="PRU00723"/>
    </source>
</evidence>
<dbReference type="PROSITE" id="PS50103">
    <property type="entry name" value="ZF_C3H1"/>
    <property type="match status" value="1"/>
</dbReference>
<dbReference type="Proteomes" id="UP000070412">
    <property type="component" value="Unassembled WGS sequence"/>
</dbReference>
<evidence type="ECO:0000256" key="10">
    <source>
        <dbReference type="SAM" id="MobiDB-lite"/>
    </source>
</evidence>
<dbReference type="Gene3D" id="4.10.1000.30">
    <property type="match status" value="2"/>
</dbReference>
<keyword evidence="14" id="KW-1185">Reference proteome</keyword>
<keyword evidence="8" id="KW-0539">Nucleus</keyword>
<name>A0A834V8H2_SARSC</name>
<evidence type="ECO:0000313" key="13">
    <source>
        <dbReference type="EnsemblMetazoa" id="KAF7488202.1"/>
    </source>
</evidence>
<dbReference type="InterPro" id="IPR000571">
    <property type="entry name" value="Znf_CCCH"/>
</dbReference>
<evidence type="ECO:0000259" key="11">
    <source>
        <dbReference type="PROSITE" id="PS50103"/>
    </source>
</evidence>
<reference evidence="13" key="3">
    <citation type="submission" date="2022-06" db="UniProtKB">
        <authorList>
            <consortium name="EnsemblMetazoa"/>
        </authorList>
    </citation>
    <scope>IDENTIFICATION</scope>
</reference>
<evidence type="ECO:0000313" key="12">
    <source>
        <dbReference type="EMBL" id="KAF7488202.1"/>
    </source>
</evidence>
<evidence type="ECO:0000256" key="4">
    <source>
        <dbReference type="ARBA" id="ARBA00022723"/>
    </source>
</evidence>
<keyword evidence="7 9" id="KW-0862">Zinc</keyword>
<dbReference type="GO" id="GO:0043488">
    <property type="term" value="P:regulation of mRNA stability"/>
    <property type="evidence" value="ECO:0007669"/>
    <property type="project" value="InterPro"/>
</dbReference>
<keyword evidence="5" id="KW-0677">Repeat</keyword>
<dbReference type="PANTHER" id="PTHR14738">
    <property type="entry name" value="ZINC FINGER CCCH DOMAIN-CONTAINING PROTEIN 14"/>
    <property type="match status" value="1"/>
</dbReference>
<dbReference type="GO" id="GO:0005634">
    <property type="term" value="C:nucleus"/>
    <property type="evidence" value="ECO:0007669"/>
    <property type="project" value="UniProtKB-SubCell"/>
</dbReference>
<dbReference type="GO" id="GO:0008143">
    <property type="term" value="F:poly(A) binding"/>
    <property type="evidence" value="ECO:0007669"/>
    <property type="project" value="InterPro"/>
</dbReference>
<gene>
    <name evidence="12" type="ORF">SSS_3876</name>
</gene>
<comment type="subcellular location">
    <subcellularLocation>
        <location evidence="1">Nucleus</location>
    </subcellularLocation>
</comment>
<dbReference type="GO" id="GO:0008270">
    <property type="term" value="F:zinc ion binding"/>
    <property type="evidence" value="ECO:0007669"/>
    <property type="project" value="UniProtKB-KW"/>
</dbReference>
<dbReference type="EMBL" id="WVUK01000066">
    <property type="protein sequence ID" value="KAF7488202.1"/>
    <property type="molecule type" value="Genomic_DNA"/>
</dbReference>
<dbReference type="Pfam" id="PF14608">
    <property type="entry name" value="zf-CCCH_2"/>
    <property type="match status" value="4"/>
</dbReference>
<reference evidence="12" key="2">
    <citation type="submission" date="2020-01" db="EMBL/GenBank/DDBJ databases">
        <authorList>
            <person name="Korhonen P.K.K."/>
            <person name="Guangxu M.G."/>
            <person name="Wang T.W."/>
            <person name="Stroehlein A.J.S."/>
            <person name="Young N.D."/>
            <person name="Ang C.-S.A."/>
            <person name="Fernando D.W.F."/>
            <person name="Lu H.L."/>
            <person name="Taylor S.T."/>
            <person name="Ehtesham M.E.M."/>
            <person name="Najaraj S.H.N."/>
            <person name="Harsha G.H.G."/>
            <person name="Madugundu A.M."/>
            <person name="Renuse S.R."/>
            <person name="Holt D.H."/>
            <person name="Pandey A.P."/>
            <person name="Papenfuss A.P."/>
            <person name="Gasser R.B.G."/>
            <person name="Fischer K.F."/>
        </authorList>
    </citation>
    <scope>NUCLEOTIDE SEQUENCE</scope>
    <source>
        <strain evidence="12">SSS_KF_BRIS2020</strain>
    </source>
</reference>
<evidence type="ECO:0000256" key="5">
    <source>
        <dbReference type="ARBA" id="ARBA00022737"/>
    </source>
</evidence>